<dbReference type="SMART" id="SM00255">
    <property type="entry name" value="TIR"/>
    <property type="match status" value="1"/>
</dbReference>
<feature type="region of interest" description="Disordered" evidence="1">
    <location>
        <begin position="396"/>
        <end position="426"/>
    </location>
</feature>
<dbReference type="GO" id="GO:0035325">
    <property type="term" value="F:Toll-like receptor binding"/>
    <property type="evidence" value="ECO:0007669"/>
    <property type="project" value="TreeGrafter"/>
</dbReference>
<dbReference type="GO" id="GO:0034142">
    <property type="term" value="P:toll-like receptor 4 signaling pathway"/>
    <property type="evidence" value="ECO:0007669"/>
    <property type="project" value="TreeGrafter"/>
</dbReference>
<dbReference type="GO" id="GO:0045087">
    <property type="term" value="P:innate immune response"/>
    <property type="evidence" value="ECO:0007669"/>
    <property type="project" value="TreeGrafter"/>
</dbReference>
<dbReference type="Pfam" id="PF13676">
    <property type="entry name" value="TIR_2"/>
    <property type="match status" value="1"/>
</dbReference>
<organism evidence="5 6">
    <name type="scientific">Dinothrombium tinctorium</name>
    <dbReference type="NCBI Taxonomy" id="1965070"/>
    <lineage>
        <taxon>Eukaryota</taxon>
        <taxon>Metazoa</taxon>
        <taxon>Ecdysozoa</taxon>
        <taxon>Arthropoda</taxon>
        <taxon>Chelicerata</taxon>
        <taxon>Arachnida</taxon>
        <taxon>Acari</taxon>
        <taxon>Acariformes</taxon>
        <taxon>Trombidiformes</taxon>
        <taxon>Prostigmata</taxon>
        <taxon>Anystina</taxon>
        <taxon>Parasitengona</taxon>
        <taxon>Trombidioidea</taxon>
        <taxon>Trombidiidae</taxon>
        <taxon>Dinothrombium</taxon>
    </lineage>
</organism>
<dbReference type="InterPro" id="IPR035897">
    <property type="entry name" value="Toll_tir_struct_dom_sf"/>
</dbReference>
<dbReference type="InterPro" id="IPR011029">
    <property type="entry name" value="DEATH-like_dom_sf"/>
</dbReference>
<protein>
    <submittedName>
        <fullName evidence="5">Myeloid differentiation primary response protein MyD88-like isoform X1</fullName>
    </submittedName>
</protein>
<dbReference type="InterPro" id="IPR000157">
    <property type="entry name" value="TIR_dom"/>
</dbReference>
<dbReference type="GO" id="GO:0050830">
    <property type="term" value="P:defense response to Gram-positive bacterium"/>
    <property type="evidence" value="ECO:0007669"/>
    <property type="project" value="TreeGrafter"/>
</dbReference>
<evidence type="ECO:0000313" key="4">
    <source>
        <dbReference type="EMBL" id="RWS04770.1"/>
    </source>
</evidence>
<gene>
    <name evidence="4" type="ORF">B4U79_01552</name>
    <name evidence="5" type="ORF">B4U79_08808</name>
    <name evidence="3" type="ORF">B4U79_12282</name>
</gene>
<evidence type="ECO:0000313" key="6">
    <source>
        <dbReference type="Proteomes" id="UP000285301"/>
    </source>
</evidence>
<evidence type="ECO:0000259" key="2">
    <source>
        <dbReference type="PROSITE" id="PS50104"/>
    </source>
</evidence>
<dbReference type="EMBL" id="NCKU01005281">
    <property type="protein sequence ID" value="RWS04770.1"/>
    <property type="molecule type" value="Genomic_DNA"/>
</dbReference>
<dbReference type="EMBL" id="NCKU01005242">
    <property type="protein sequence ID" value="RWS04832.1"/>
    <property type="molecule type" value="Genomic_DNA"/>
</dbReference>
<dbReference type="EMBL" id="NCKU01005485">
    <property type="protein sequence ID" value="RWS04518.1"/>
    <property type="molecule type" value="Genomic_DNA"/>
</dbReference>
<dbReference type="GO" id="GO:0043123">
    <property type="term" value="P:positive regulation of canonical NF-kappaB signal transduction"/>
    <property type="evidence" value="ECO:0007669"/>
    <property type="project" value="InterPro"/>
</dbReference>
<dbReference type="OrthoDB" id="10037120at2759"/>
<keyword evidence="6" id="KW-1185">Reference proteome</keyword>
<reference evidence="5 6" key="1">
    <citation type="journal article" date="2018" name="Gigascience">
        <title>Genomes of trombidid mites reveal novel predicted allergens and laterally-transferred genes associated with secondary metabolism.</title>
        <authorList>
            <person name="Dong X."/>
            <person name="Chaisiri K."/>
            <person name="Xia D."/>
            <person name="Armstrong S.D."/>
            <person name="Fang Y."/>
            <person name="Donnelly M.J."/>
            <person name="Kadowaki T."/>
            <person name="McGarry J.W."/>
            <person name="Darby A.C."/>
            <person name="Makepeace B.L."/>
        </authorList>
    </citation>
    <scope>NUCLEOTIDE SEQUENCE [LARGE SCALE GENOMIC DNA]</scope>
    <source>
        <strain evidence="5">UoL-WK</strain>
    </source>
</reference>
<dbReference type="InterPro" id="IPR017281">
    <property type="entry name" value="Myelin_different_resp_MyD88"/>
</dbReference>
<proteinExistence type="predicted"/>
<name>A0A3S3RUA6_9ACAR</name>
<evidence type="ECO:0000313" key="3">
    <source>
        <dbReference type="EMBL" id="RWS04518.1"/>
    </source>
</evidence>
<evidence type="ECO:0000313" key="5">
    <source>
        <dbReference type="EMBL" id="RWS04832.1"/>
    </source>
</evidence>
<comment type="caution">
    <text evidence="5">The sequence shown here is derived from an EMBL/GenBank/DDBJ whole genome shotgun (WGS) entry which is preliminary data.</text>
</comment>
<feature type="compositionally biased region" description="Low complexity" evidence="1">
    <location>
        <begin position="405"/>
        <end position="426"/>
    </location>
</feature>
<reference evidence="5" key="2">
    <citation type="submission" date="2018-11" db="EMBL/GenBank/DDBJ databases">
        <title>Trombidioid mite genomics.</title>
        <authorList>
            <person name="Dong X."/>
        </authorList>
    </citation>
    <scope>NUCLEOTIDE SEQUENCE</scope>
    <source>
        <strain evidence="5">UoL-WK</strain>
    </source>
</reference>
<dbReference type="PROSITE" id="PS50104">
    <property type="entry name" value="TIR"/>
    <property type="match status" value="1"/>
</dbReference>
<dbReference type="AlphaFoldDB" id="A0A3S3RUA6"/>
<dbReference type="PANTHER" id="PTHR15079:SF3">
    <property type="entry name" value="MYELOID DIFFERENTIATION PRIMARY RESPONSE PROTEIN MYD88"/>
    <property type="match status" value="1"/>
</dbReference>
<dbReference type="Proteomes" id="UP000285301">
    <property type="component" value="Unassembled WGS sequence"/>
</dbReference>
<dbReference type="STRING" id="1965070.A0A3S3RUA6"/>
<sequence>MSAKSIVDEPELNTDDVDYSRIPIRALNTSSRLLLSSSLNPEQLITSDNGLARDYRGLAELIGFSYSEVKNFQRSNDPLNALLNAIDVMPKEKQQQQHHQKAENDRHSNIEFYSFSDLISMLEQIERFDVIDDLTPSLKTDALKFWQQKQRKIRNGAFALQTVPQSSSIHEEESPLHLTVDDAINADTSTKYDAYICYADSDYDFVKSLAAYLESPEIGLKLFIRDRDLLLGTWEYHAFTKLIEERCNRVVIILTPEFLQSPECEFQTRFATGLAIERRCRMLIPIIYKRCELPSSIKMVTKIDLVKANGIQDWVWRKIIISIRGPGTKLFLPPSDTFITQTNYLELQKPSNTQASSSQFVNHLAFSSYPVAPTAPSLTSSLNSTSLINELHSTNGSALQKSEGTASVNSTSTTTASSTTLSTGSTKSKRNWYKSLKQKITGSSYSSTETNGYQTLN</sequence>
<dbReference type="GO" id="GO:0070976">
    <property type="term" value="F:TIR domain binding"/>
    <property type="evidence" value="ECO:0007669"/>
    <property type="project" value="InterPro"/>
</dbReference>
<dbReference type="SUPFAM" id="SSF47986">
    <property type="entry name" value="DEATH domain"/>
    <property type="match status" value="1"/>
</dbReference>
<evidence type="ECO:0000256" key="1">
    <source>
        <dbReference type="SAM" id="MobiDB-lite"/>
    </source>
</evidence>
<dbReference type="GO" id="GO:0002755">
    <property type="term" value="P:MyD88-dependent toll-like receptor signaling pathway"/>
    <property type="evidence" value="ECO:0007669"/>
    <property type="project" value="InterPro"/>
</dbReference>
<dbReference type="GO" id="GO:0005886">
    <property type="term" value="C:plasma membrane"/>
    <property type="evidence" value="ECO:0007669"/>
    <property type="project" value="TreeGrafter"/>
</dbReference>
<dbReference type="Gene3D" id="1.10.533.10">
    <property type="entry name" value="Death Domain, Fas"/>
    <property type="match status" value="1"/>
</dbReference>
<feature type="domain" description="TIR" evidence="2">
    <location>
        <begin position="190"/>
        <end position="323"/>
    </location>
</feature>
<dbReference type="PANTHER" id="PTHR15079">
    <property type="entry name" value="MYD88"/>
    <property type="match status" value="1"/>
</dbReference>
<dbReference type="GO" id="GO:0008063">
    <property type="term" value="P:Toll signaling pathway"/>
    <property type="evidence" value="ECO:0007669"/>
    <property type="project" value="TreeGrafter"/>
</dbReference>
<dbReference type="Gene3D" id="3.40.50.10140">
    <property type="entry name" value="Toll/interleukin-1 receptor homology (TIR) domain"/>
    <property type="match status" value="1"/>
</dbReference>
<accession>A0A3S3RUA6</accession>
<dbReference type="SUPFAM" id="SSF52200">
    <property type="entry name" value="Toll/Interleukin receptor TIR domain"/>
    <property type="match status" value="1"/>
</dbReference>